<dbReference type="Gene3D" id="3.90.190.10">
    <property type="entry name" value="Protein tyrosine phosphatase superfamily"/>
    <property type="match status" value="1"/>
</dbReference>
<feature type="coiled-coil region" evidence="2">
    <location>
        <begin position="82"/>
        <end position="119"/>
    </location>
</feature>
<dbReference type="Pfam" id="PF22784">
    <property type="entry name" value="PTP-SAK"/>
    <property type="match status" value="1"/>
</dbReference>
<dbReference type="InterPro" id="IPR000387">
    <property type="entry name" value="Tyr_Pase_dom"/>
</dbReference>
<feature type="domain" description="Tyrosine specific protein phosphatases" evidence="3">
    <location>
        <begin position="433"/>
        <end position="496"/>
    </location>
</feature>
<evidence type="ECO:0000259" key="3">
    <source>
        <dbReference type="PROSITE" id="PS50056"/>
    </source>
</evidence>
<dbReference type="Proteomes" id="UP000266841">
    <property type="component" value="Unassembled WGS sequence"/>
</dbReference>
<keyword evidence="2" id="KW-0175">Coiled coil</keyword>
<name>K0S231_THAOC</name>
<dbReference type="OrthoDB" id="2017893at2759"/>
<dbReference type="PROSITE" id="PS50056">
    <property type="entry name" value="TYR_PHOSPHATASE_2"/>
    <property type="match status" value="1"/>
</dbReference>
<keyword evidence="1" id="KW-0378">Hydrolase</keyword>
<dbReference type="eggNOG" id="ENOG502R1PF">
    <property type="taxonomic scope" value="Eukaryota"/>
</dbReference>
<comment type="caution">
    <text evidence="4">The sequence shown here is derived from an EMBL/GenBank/DDBJ whole genome shotgun (WGS) entry which is preliminary data.</text>
</comment>
<dbReference type="SUPFAM" id="SSF52799">
    <property type="entry name" value="(Phosphotyrosine protein) phosphatases II"/>
    <property type="match status" value="1"/>
</dbReference>
<accession>K0S231</accession>
<dbReference type="GO" id="GO:0016791">
    <property type="term" value="F:phosphatase activity"/>
    <property type="evidence" value="ECO:0007669"/>
    <property type="project" value="UniProtKB-ARBA"/>
</dbReference>
<gene>
    <name evidence="4" type="ORF">THAOC_19596</name>
</gene>
<dbReference type="InterPro" id="IPR029021">
    <property type="entry name" value="Prot-tyrosine_phosphatase-like"/>
</dbReference>
<dbReference type="InterPro" id="IPR057023">
    <property type="entry name" value="PTP-SAK"/>
</dbReference>
<feature type="coiled-coil region" evidence="2">
    <location>
        <begin position="13"/>
        <end position="44"/>
    </location>
</feature>
<sequence length="528" mass="58922">MSLPLRTTERARAEALQKHLNGALKEKEEIKEQLIKTRHQLEIELRNAVSLRQKLAKMHVTEKRNKQRQDCLVARTEDRQLREELTRTRQELLSEMEVARRQEEKAKSLRQTLAVQREKNEMLIQGAKRAEEIPILEKRVQRLIMAWSLPPEPSPGNPVKETARLSYQADVLLSRNWNPKVPALWYIVALTLQQKGAAAADYLSMAAAERKGEKEKFVASNADFCCVHAAEESYNLKITSRPESRAPRAHGWPDCYDCYDTIRGVAVAAVGRGQSSMSKKRARASMAVVWSPHSRAINLSVAKMGTTLPGLLPLPMALDGKLRETHGYTGTAHWVIPGRLMQGARPGFGLSSASQTETELDSQLRDLASNAKISTFVCAQAECLPEEGSILLDGDGGTRKDNPKNLPAYAHKIVDSKFLYYGIIGMKPAKSVESLFGAAHDIAKRIQDDGETVYIHCGGGVGRAGLLTACVLGVLYPTLKADQAIEYCTALCHLRNMNGEDKVYHSPETDEQQQQVRDFFRKMLDREG</sequence>
<evidence type="ECO:0000256" key="2">
    <source>
        <dbReference type="SAM" id="Coils"/>
    </source>
</evidence>
<keyword evidence="5" id="KW-1185">Reference proteome</keyword>
<evidence type="ECO:0000256" key="1">
    <source>
        <dbReference type="ARBA" id="ARBA00022801"/>
    </source>
</evidence>
<dbReference type="EMBL" id="AGNL01021515">
    <property type="protein sequence ID" value="EJK60113.1"/>
    <property type="molecule type" value="Genomic_DNA"/>
</dbReference>
<evidence type="ECO:0000313" key="5">
    <source>
        <dbReference type="Proteomes" id="UP000266841"/>
    </source>
</evidence>
<protein>
    <recommendedName>
        <fullName evidence="3">Tyrosine specific protein phosphatases domain-containing protein</fullName>
    </recommendedName>
</protein>
<organism evidence="4 5">
    <name type="scientific">Thalassiosira oceanica</name>
    <name type="common">Marine diatom</name>
    <dbReference type="NCBI Taxonomy" id="159749"/>
    <lineage>
        <taxon>Eukaryota</taxon>
        <taxon>Sar</taxon>
        <taxon>Stramenopiles</taxon>
        <taxon>Ochrophyta</taxon>
        <taxon>Bacillariophyta</taxon>
        <taxon>Coscinodiscophyceae</taxon>
        <taxon>Thalassiosirophycidae</taxon>
        <taxon>Thalassiosirales</taxon>
        <taxon>Thalassiosiraceae</taxon>
        <taxon>Thalassiosira</taxon>
    </lineage>
</organism>
<evidence type="ECO:0000313" key="4">
    <source>
        <dbReference type="EMBL" id="EJK60113.1"/>
    </source>
</evidence>
<reference evidence="4 5" key="1">
    <citation type="journal article" date="2012" name="Genome Biol.">
        <title>Genome and low-iron response of an oceanic diatom adapted to chronic iron limitation.</title>
        <authorList>
            <person name="Lommer M."/>
            <person name="Specht M."/>
            <person name="Roy A.S."/>
            <person name="Kraemer L."/>
            <person name="Andreson R."/>
            <person name="Gutowska M.A."/>
            <person name="Wolf J."/>
            <person name="Bergner S.V."/>
            <person name="Schilhabel M.B."/>
            <person name="Klostermeier U.C."/>
            <person name="Beiko R.G."/>
            <person name="Rosenstiel P."/>
            <person name="Hippler M."/>
            <person name="Laroche J."/>
        </authorList>
    </citation>
    <scope>NUCLEOTIDE SEQUENCE [LARGE SCALE GENOMIC DNA]</scope>
    <source>
        <strain evidence="4 5">CCMP1005</strain>
    </source>
</reference>
<dbReference type="AlphaFoldDB" id="K0S231"/>
<proteinExistence type="predicted"/>